<protein>
    <submittedName>
        <fullName evidence="1">Uncharacterized protein</fullName>
    </submittedName>
</protein>
<evidence type="ECO:0000313" key="1">
    <source>
        <dbReference type="EMBL" id="EYC41568.1"/>
    </source>
</evidence>
<organism evidence="1 2">
    <name type="scientific">Ancylostoma ceylanicum</name>
    <dbReference type="NCBI Taxonomy" id="53326"/>
    <lineage>
        <taxon>Eukaryota</taxon>
        <taxon>Metazoa</taxon>
        <taxon>Ecdysozoa</taxon>
        <taxon>Nematoda</taxon>
        <taxon>Chromadorea</taxon>
        <taxon>Rhabditida</taxon>
        <taxon>Rhabditina</taxon>
        <taxon>Rhabditomorpha</taxon>
        <taxon>Strongyloidea</taxon>
        <taxon>Ancylostomatidae</taxon>
        <taxon>Ancylostomatinae</taxon>
        <taxon>Ancylostoma</taxon>
    </lineage>
</organism>
<name>A0A016WRF9_9BILA</name>
<evidence type="ECO:0000313" key="2">
    <source>
        <dbReference type="Proteomes" id="UP000024635"/>
    </source>
</evidence>
<comment type="caution">
    <text evidence="1">The sequence shown here is derived from an EMBL/GenBank/DDBJ whole genome shotgun (WGS) entry which is preliminary data.</text>
</comment>
<dbReference type="EMBL" id="JARK01000164">
    <property type="protein sequence ID" value="EYC41568.1"/>
    <property type="molecule type" value="Genomic_DNA"/>
</dbReference>
<proteinExistence type="predicted"/>
<reference evidence="2" key="1">
    <citation type="journal article" date="2015" name="Nat. Genet.">
        <title>The genome and transcriptome of the zoonotic hookworm Ancylostoma ceylanicum identify infection-specific gene families.</title>
        <authorList>
            <person name="Schwarz E.M."/>
            <person name="Hu Y."/>
            <person name="Antoshechkin I."/>
            <person name="Miller M.M."/>
            <person name="Sternberg P.W."/>
            <person name="Aroian R.V."/>
        </authorList>
    </citation>
    <scope>NUCLEOTIDE SEQUENCE</scope>
    <source>
        <strain evidence="2">HY135</strain>
    </source>
</reference>
<gene>
    <name evidence="1" type="primary">Acey_s0564.g3537</name>
    <name evidence="1" type="ORF">Y032_0564g3537</name>
</gene>
<keyword evidence="2" id="KW-1185">Reference proteome</keyword>
<dbReference type="Proteomes" id="UP000024635">
    <property type="component" value="Unassembled WGS sequence"/>
</dbReference>
<dbReference type="AlphaFoldDB" id="A0A016WRF9"/>
<accession>A0A016WRF9</accession>
<sequence length="115" mass="13198">MLSCPSHLLPTEGHHISESFPATCEYSRGRPDPVPVPSLTPPRNRRAAFLQGAFAAMALWFSHVLTRSTTVLSPKLIPIDNLMYKRFPKSWWRKKIVYGRRNSLMVQEICRTLHP</sequence>